<name>A0A0A9GZJ2_ARUDO</name>
<reference evidence="1" key="1">
    <citation type="submission" date="2014-09" db="EMBL/GenBank/DDBJ databases">
        <authorList>
            <person name="Magalhaes I.L.F."/>
            <person name="Oliveira U."/>
            <person name="Santos F.R."/>
            <person name="Vidigal T.H.D.A."/>
            <person name="Brescovit A.D."/>
            <person name="Santos A.J."/>
        </authorList>
    </citation>
    <scope>NUCLEOTIDE SEQUENCE</scope>
    <source>
        <tissue evidence="1">Shoot tissue taken approximately 20 cm above the soil surface</tissue>
    </source>
</reference>
<proteinExistence type="predicted"/>
<evidence type="ECO:0000313" key="1">
    <source>
        <dbReference type="EMBL" id="JAE30405.1"/>
    </source>
</evidence>
<dbReference type="EMBL" id="GBRH01167491">
    <property type="protein sequence ID" value="JAE30405.1"/>
    <property type="molecule type" value="Transcribed_RNA"/>
</dbReference>
<protein>
    <submittedName>
        <fullName evidence="1">Uncharacterized protein</fullName>
    </submittedName>
</protein>
<dbReference type="AlphaFoldDB" id="A0A0A9GZJ2"/>
<accession>A0A0A9GZJ2</accession>
<sequence>MMWLRIVKLVRYMNLYQLYRDSTAVAPKKMLSSSYQFQK</sequence>
<organism evidence="1">
    <name type="scientific">Arundo donax</name>
    <name type="common">Giant reed</name>
    <name type="synonym">Donax arundinaceus</name>
    <dbReference type="NCBI Taxonomy" id="35708"/>
    <lineage>
        <taxon>Eukaryota</taxon>
        <taxon>Viridiplantae</taxon>
        <taxon>Streptophyta</taxon>
        <taxon>Embryophyta</taxon>
        <taxon>Tracheophyta</taxon>
        <taxon>Spermatophyta</taxon>
        <taxon>Magnoliopsida</taxon>
        <taxon>Liliopsida</taxon>
        <taxon>Poales</taxon>
        <taxon>Poaceae</taxon>
        <taxon>PACMAD clade</taxon>
        <taxon>Arundinoideae</taxon>
        <taxon>Arundineae</taxon>
        <taxon>Arundo</taxon>
    </lineage>
</organism>
<reference evidence="1" key="2">
    <citation type="journal article" date="2015" name="Data Brief">
        <title>Shoot transcriptome of the giant reed, Arundo donax.</title>
        <authorList>
            <person name="Barrero R.A."/>
            <person name="Guerrero F.D."/>
            <person name="Moolhuijzen P."/>
            <person name="Goolsby J.A."/>
            <person name="Tidwell J."/>
            <person name="Bellgard S.E."/>
            <person name="Bellgard M.I."/>
        </authorList>
    </citation>
    <scope>NUCLEOTIDE SEQUENCE</scope>
    <source>
        <tissue evidence="1">Shoot tissue taken approximately 20 cm above the soil surface</tissue>
    </source>
</reference>